<dbReference type="CDD" id="cd16098">
    <property type="entry name" value="FliS"/>
    <property type="match status" value="1"/>
</dbReference>
<keyword evidence="4 6" id="KW-1005">Bacterial flagellum biogenesis</keyword>
<dbReference type="Pfam" id="PF02561">
    <property type="entry name" value="FliS"/>
    <property type="match status" value="1"/>
</dbReference>
<keyword evidence="7" id="KW-0282">Flagellum</keyword>
<dbReference type="PIRSF" id="PIRSF039090">
    <property type="entry name" value="Flis"/>
    <property type="match status" value="1"/>
</dbReference>
<evidence type="ECO:0000313" key="7">
    <source>
        <dbReference type="EMBL" id="HIX56029.1"/>
    </source>
</evidence>
<dbReference type="Gene3D" id="1.20.120.340">
    <property type="entry name" value="Flagellar protein FliS"/>
    <property type="match status" value="1"/>
</dbReference>
<evidence type="ECO:0000313" key="8">
    <source>
        <dbReference type="Proteomes" id="UP000886829"/>
    </source>
</evidence>
<reference evidence="7" key="1">
    <citation type="journal article" date="2021" name="PeerJ">
        <title>Extensive microbial diversity within the chicken gut microbiome revealed by metagenomics and culture.</title>
        <authorList>
            <person name="Gilroy R."/>
            <person name="Ravi A."/>
            <person name="Getino M."/>
            <person name="Pursley I."/>
            <person name="Horton D.L."/>
            <person name="Alikhan N.F."/>
            <person name="Baker D."/>
            <person name="Gharbi K."/>
            <person name="Hall N."/>
            <person name="Watson M."/>
            <person name="Adriaenssens E.M."/>
            <person name="Foster-Nyarko E."/>
            <person name="Jarju S."/>
            <person name="Secka A."/>
            <person name="Antonio M."/>
            <person name="Oren A."/>
            <person name="Chaudhuri R.R."/>
            <person name="La Ragione R."/>
            <person name="Hildebrand F."/>
            <person name="Pallen M.J."/>
        </authorList>
    </citation>
    <scope>NUCLEOTIDE SEQUENCE</scope>
    <source>
        <strain evidence="7">USASDec5-558</strain>
    </source>
</reference>
<dbReference type="EMBL" id="DXEV01000021">
    <property type="protein sequence ID" value="HIX56029.1"/>
    <property type="molecule type" value="Genomic_DNA"/>
</dbReference>
<evidence type="ECO:0000256" key="6">
    <source>
        <dbReference type="PIRNR" id="PIRNR039090"/>
    </source>
</evidence>
<comment type="subcellular location">
    <subcellularLocation>
        <location evidence="1 6">Cytoplasm</location>
        <location evidence="1 6">Cytosol</location>
    </subcellularLocation>
</comment>
<evidence type="ECO:0000256" key="3">
    <source>
        <dbReference type="ARBA" id="ARBA00022490"/>
    </source>
</evidence>
<reference evidence="7" key="2">
    <citation type="submission" date="2021-04" db="EMBL/GenBank/DDBJ databases">
        <authorList>
            <person name="Gilroy R."/>
        </authorList>
    </citation>
    <scope>NUCLEOTIDE SEQUENCE</scope>
    <source>
        <strain evidence="7">USASDec5-558</strain>
    </source>
</reference>
<dbReference type="GO" id="GO:0071973">
    <property type="term" value="P:bacterial-type flagellum-dependent cell motility"/>
    <property type="evidence" value="ECO:0007669"/>
    <property type="project" value="TreeGrafter"/>
</dbReference>
<dbReference type="PANTHER" id="PTHR34773">
    <property type="entry name" value="FLAGELLAR SECRETION CHAPERONE FLIS"/>
    <property type="match status" value="1"/>
</dbReference>
<protein>
    <recommendedName>
        <fullName evidence="6">Flagellar secretion chaperone FliS</fullName>
    </recommendedName>
</protein>
<proteinExistence type="inferred from homology"/>
<evidence type="ECO:0000256" key="5">
    <source>
        <dbReference type="ARBA" id="ARBA00023186"/>
    </source>
</evidence>
<dbReference type="NCBIfam" id="TIGR00208">
    <property type="entry name" value="fliS"/>
    <property type="match status" value="1"/>
</dbReference>
<gene>
    <name evidence="7" type="primary">fliS</name>
    <name evidence="7" type="ORF">H9850_00975</name>
</gene>
<keyword evidence="3 6" id="KW-0963">Cytoplasm</keyword>
<name>A0A9D1WBS8_9GAMM</name>
<dbReference type="GO" id="GO:0005829">
    <property type="term" value="C:cytosol"/>
    <property type="evidence" value="ECO:0007669"/>
    <property type="project" value="UniProtKB-SubCell"/>
</dbReference>
<evidence type="ECO:0000256" key="2">
    <source>
        <dbReference type="ARBA" id="ARBA00008787"/>
    </source>
</evidence>
<comment type="similarity">
    <text evidence="2 6">Belongs to the FliS family.</text>
</comment>
<dbReference type="InterPro" id="IPR036584">
    <property type="entry name" value="FliS_sf"/>
</dbReference>
<keyword evidence="7" id="KW-0966">Cell projection</keyword>
<organism evidence="7 8">
    <name type="scientific">Candidatus Anaerobiospirillum pullistercoris</name>
    <dbReference type="NCBI Taxonomy" id="2838452"/>
    <lineage>
        <taxon>Bacteria</taxon>
        <taxon>Pseudomonadati</taxon>
        <taxon>Pseudomonadota</taxon>
        <taxon>Gammaproteobacteria</taxon>
        <taxon>Aeromonadales</taxon>
        <taxon>Succinivibrionaceae</taxon>
        <taxon>Anaerobiospirillum</taxon>
    </lineage>
</organism>
<dbReference type="PANTHER" id="PTHR34773:SF1">
    <property type="entry name" value="FLAGELLAR SECRETION CHAPERONE FLIS"/>
    <property type="match status" value="1"/>
</dbReference>
<dbReference type="Proteomes" id="UP000886829">
    <property type="component" value="Unassembled WGS sequence"/>
</dbReference>
<keyword evidence="5" id="KW-0143">Chaperone</keyword>
<comment type="caution">
    <text evidence="7">The sequence shown here is derived from an EMBL/GenBank/DDBJ whole genome shotgun (WGS) entry which is preliminary data.</text>
</comment>
<dbReference type="GO" id="GO:0044780">
    <property type="term" value="P:bacterial-type flagellum assembly"/>
    <property type="evidence" value="ECO:0007669"/>
    <property type="project" value="InterPro"/>
</dbReference>
<evidence type="ECO:0000256" key="4">
    <source>
        <dbReference type="ARBA" id="ARBA00022795"/>
    </source>
</evidence>
<keyword evidence="7" id="KW-0969">Cilium</keyword>
<dbReference type="AlphaFoldDB" id="A0A9D1WBS8"/>
<dbReference type="SUPFAM" id="SSF101116">
    <property type="entry name" value="Flagellar export chaperone FliS"/>
    <property type="match status" value="1"/>
</dbReference>
<dbReference type="InterPro" id="IPR003713">
    <property type="entry name" value="FliS"/>
</dbReference>
<sequence length="158" mass="18091">MYGRNLKAYNRTKLEAELLVASPYRITQMLFEGFIERVNQAKGYMQSNDLALKANYITKAIGILNGLQGAVDVSYNEELGNRIIGLYEYMKDRLNDANINNTTEPLDEVIKLITPIKEAWDQIPEDVREEQNAAITKHFAEIDAAQKERNRKGFAYND</sequence>
<evidence type="ECO:0000256" key="1">
    <source>
        <dbReference type="ARBA" id="ARBA00004514"/>
    </source>
</evidence>
<accession>A0A9D1WBS8</accession>